<dbReference type="InterPro" id="IPR044808">
    <property type="entry name" value="ERF_plant"/>
</dbReference>
<evidence type="ECO:0000259" key="8">
    <source>
        <dbReference type="PROSITE" id="PS51032"/>
    </source>
</evidence>
<organism evidence="9">
    <name type="scientific">Nicotiana tabacum</name>
    <name type="common">Common tobacco</name>
    <dbReference type="NCBI Taxonomy" id="4097"/>
    <lineage>
        <taxon>Eukaryota</taxon>
        <taxon>Viridiplantae</taxon>
        <taxon>Streptophyta</taxon>
        <taxon>Embryophyta</taxon>
        <taxon>Tracheophyta</taxon>
        <taxon>Spermatophyta</taxon>
        <taxon>Magnoliopsida</taxon>
        <taxon>eudicotyledons</taxon>
        <taxon>Gunneridae</taxon>
        <taxon>Pentapetalae</taxon>
        <taxon>asterids</taxon>
        <taxon>lamiids</taxon>
        <taxon>Solanales</taxon>
        <taxon>Solanaceae</taxon>
        <taxon>Nicotianoideae</taxon>
        <taxon>Nicotianeae</taxon>
        <taxon>Nicotiana</taxon>
    </lineage>
</organism>
<evidence type="ECO:0000313" key="9">
    <source>
        <dbReference type="EMBL" id="AAB38748.1"/>
    </source>
</evidence>
<dbReference type="GeneID" id="107797939"/>
<evidence type="ECO:0000256" key="5">
    <source>
        <dbReference type="ARBA" id="ARBA00023125"/>
    </source>
</evidence>
<dbReference type="PANTHER" id="PTHR31190:SF469">
    <property type="entry name" value="ETHYLENE-RESPONSIVE TRANSCRIPTION FACTOR 1B-LIKE"/>
    <property type="match status" value="1"/>
</dbReference>
<sequence length="277" mass="31617">MDSSSCSSHFFYPMNSDLSSDSSWEWSNLNSTSLPFNVNDSEEMLLFGVLTNTAQETTSETVTSYHVKEEEVSSKSKVIKEIEEKPAKEKSFRGVRRRPWGKFAAEIRDSTRNGVRVWLGTFDSPEAAALAYDQAAFLMRGTSAILNFPVETVQESLRDMKCHVDEECSPVVALKKRHSLRKKSLSSKKSNSSSNSKVVREVKMENVNVVVFEDLGPDYLEQLLSSSSSDHSSCNEAFYHVNQRFTQLCIYLFIYLYYFCLFSFRGREIGEFHLFVL</sequence>
<dbReference type="Pfam" id="PF00847">
    <property type="entry name" value="AP2"/>
    <property type="match status" value="1"/>
</dbReference>
<dbReference type="GO" id="GO:0006952">
    <property type="term" value="P:defense response"/>
    <property type="evidence" value="ECO:0007669"/>
    <property type="project" value="UniProtKB-KW"/>
</dbReference>
<dbReference type="InterPro" id="IPR036955">
    <property type="entry name" value="AP2/ERF_dom_sf"/>
</dbReference>
<dbReference type="PIR" id="T03927">
    <property type="entry name" value="T03927"/>
</dbReference>
<dbReference type="SMART" id="SM00380">
    <property type="entry name" value="AP2"/>
    <property type="match status" value="1"/>
</dbReference>
<dbReference type="Gene3D" id="3.30.730.10">
    <property type="entry name" value="AP2/ERF domain"/>
    <property type="match status" value="1"/>
</dbReference>
<dbReference type="InterPro" id="IPR001471">
    <property type="entry name" value="AP2/ERF_dom"/>
</dbReference>
<dbReference type="GO" id="GO:0009873">
    <property type="term" value="P:ethylene-activated signaling pathway"/>
    <property type="evidence" value="ECO:0007669"/>
    <property type="project" value="UniProtKB-KW"/>
</dbReference>
<reference evidence="9" key="1">
    <citation type="submission" date="1996-12" db="EMBL/GenBank/DDBJ databases">
        <authorList>
            <person name="Xu P."/>
            <person name="Ling J."/>
            <person name="Li D."/>
            <person name="Hasegawa P.M."/>
            <person name="Bressan R.A."/>
        </authorList>
    </citation>
    <scope>NUCLEOTIDE SEQUENCE</scope>
</reference>
<dbReference type="SUPFAM" id="SSF54171">
    <property type="entry name" value="DNA-binding domain"/>
    <property type="match status" value="1"/>
</dbReference>
<dbReference type="PRINTS" id="PR00367">
    <property type="entry name" value="ETHRSPELEMNT"/>
</dbReference>
<dbReference type="GO" id="GO:0005634">
    <property type="term" value="C:nucleus"/>
    <property type="evidence" value="ECO:0007669"/>
    <property type="project" value="UniProtKB-SubCell"/>
</dbReference>
<dbReference type="GO" id="GO:0003677">
    <property type="term" value="F:DNA binding"/>
    <property type="evidence" value="ECO:0007669"/>
    <property type="project" value="UniProtKB-KW"/>
</dbReference>
<dbReference type="KEGG" id="nta:107797939"/>
<dbReference type="EMBL" id="U81157">
    <property type="protein sequence ID" value="AAB38748.1"/>
    <property type="molecule type" value="mRNA"/>
</dbReference>
<dbReference type="GO" id="GO:0003700">
    <property type="term" value="F:DNA-binding transcription factor activity"/>
    <property type="evidence" value="ECO:0007669"/>
    <property type="project" value="InterPro"/>
</dbReference>
<dbReference type="FunFam" id="3.30.730.10:FF:000001">
    <property type="entry name" value="Ethylene-responsive transcription factor 2"/>
    <property type="match status" value="1"/>
</dbReference>
<keyword evidence="4" id="KW-0805">Transcription regulation</keyword>
<keyword evidence="5" id="KW-0238">DNA-binding</keyword>
<dbReference type="PROSITE" id="PS51032">
    <property type="entry name" value="AP2_ERF"/>
    <property type="match status" value="1"/>
</dbReference>
<dbReference type="OrthoDB" id="670255at2759"/>
<evidence type="ECO:0000256" key="1">
    <source>
        <dbReference type="ARBA" id="ARBA00004123"/>
    </source>
</evidence>
<dbReference type="AlphaFoldDB" id="P93392"/>
<name>P93392_TOBAC</name>
<protein>
    <submittedName>
        <fullName evidence="9">S25-XP1 DNA binding protein</fullName>
    </submittedName>
</protein>
<evidence type="ECO:0000256" key="3">
    <source>
        <dbReference type="ARBA" id="ARBA00022821"/>
    </source>
</evidence>
<accession>P93392</accession>
<feature type="domain" description="AP2/ERF" evidence="8">
    <location>
        <begin position="91"/>
        <end position="149"/>
    </location>
</feature>
<keyword evidence="3" id="KW-0611">Plant defense</keyword>
<dbReference type="RefSeq" id="NP_001312570.2">
    <property type="nucleotide sequence ID" value="NM_001325641.2"/>
</dbReference>
<dbReference type="InterPro" id="IPR016177">
    <property type="entry name" value="DNA-bd_dom_sf"/>
</dbReference>
<evidence type="ECO:0000256" key="6">
    <source>
        <dbReference type="ARBA" id="ARBA00023163"/>
    </source>
</evidence>
<keyword evidence="7" id="KW-0539">Nucleus</keyword>
<keyword evidence="2" id="KW-0936">Ethylene signaling pathway</keyword>
<evidence type="ECO:0000256" key="4">
    <source>
        <dbReference type="ARBA" id="ARBA00023015"/>
    </source>
</evidence>
<comment type="subcellular location">
    <subcellularLocation>
        <location evidence="1">Nucleus</location>
    </subcellularLocation>
</comment>
<evidence type="ECO:0000256" key="7">
    <source>
        <dbReference type="ARBA" id="ARBA00023242"/>
    </source>
</evidence>
<keyword evidence="6" id="KW-0804">Transcription</keyword>
<dbReference type="PANTHER" id="PTHR31190">
    <property type="entry name" value="DNA-BINDING DOMAIN"/>
    <property type="match status" value="1"/>
</dbReference>
<proteinExistence type="evidence at transcript level"/>
<evidence type="ECO:0000256" key="2">
    <source>
        <dbReference type="ARBA" id="ARBA00022745"/>
    </source>
</evidence>
<dbReference type="CDD" id="cd00018">
    <property type="entry name" value="AP2"/>
    <property type="match status" value="1"/>
</dbReference>